<dbReference type="PRINTS" id="PR00039">
    <property type="entry name" value="HTHLYSR"/>
</dbReference>
<dbReference type="InterPro" id="IPR005119">
    <property type="entry name" value="LysR_subst-bd"/>
</dbReference>
<protein>
    <submittedName>
        <fullName evidence="6">LysR family transcriptional regulator</fullName>
    </submittedName>
</protein>
<dbReference type="PANTHER" id="PTHR30126:SF5">
    <property type="entry name" value="HTH-TYPE TRANSCRIPTIONAL ACTIVATOR CMPR"/>
    <property type="match status" value="1"/>
</dbReference>
<keyword evidence="2" id="KW-0805">Transcription regulation</keyword>
<evidence type="ECO:0000256" key="2">
    <source>
        <dbReference type="ARBA" id="ARBA00023015"/>
    </source>
</evidence>
<dbReference type="PANTHER" id="PTHR30126">
    <property type="entry name" value="HTH-TYPE TRANSCRIPTIONAL REGULATOR"/>
    <property type="match status" value="1"/>
</dbReference>
<dbReference type="SUPFAM" id="SSF46785">
    <property type="entry name" value="Winged helix' DNA-binding domain"/>
    <property type="match status" value="1"/>
</dbReference>
<comment type="caution">
    <text evidence="6">The sequence shown here is derived from an EMBL/GenBank/DDBJ whole genome shotgun (WGS) entry which is preliminary data.</text>
</comment>
<dbReference type="CDD" id="cd08419">
    <property type="entry name" value="PBP2_CbbR_RubisCO_like"/>
    <property type="match status" value="1"/>
</dbReference>
<gene>
    <name evidence="6" type="ORF">HLB44_00235</name>
</gene>
<proteinExistence type="inferred from homology"/>
<dbReference type="InterPro" id="IPR036388">
    <property type="entry name" value="WH-like_DNA-bd_sf"/>
</dbReference>
<keyword evidence="3" id="KW-0238">DNA-binding</keyword>
<comment type="similarity">
    <text evidence="1">Belongs to the LysR transcriptional regulatory family.</text>
</comment>
<dbReference type="PROSITE" id="PS50931">
    <property type="entry name" value="HTH_LYSR"/>
    <property type="match status" value="1"/>
</dbReference>
<feature type="domain" description="HTH lysR-type" evidence="5">
    <location>
        <begin position="9"/>
        <end position="65"/>
    </location>
</feature>
<dbReference type="Gene3D" id="1.10.10.10">
    <property type="entry name" value="Winged helix-like DNA-binding domain superfamily/Winged helix DNA-binding domain"/>
    <property type="match status" value="1"/>
</dbReference>
<dbReference type="Gene3D" id="3.40.190.290">
    <property type="match status" value="1"/>
</dbReference>
<dbReference type="Pfam" id="PF00126">
    <property type="entry name" value="HTH_1"/>
    <property type="match status" value="1"/>
</dbReference>
<dbReference type="InterPro" id="IPR000847">
    <property type="entry name" value="LysR_HTH_N"/>
</dbReference>
<reference evidence="6 7" key="1">
    <citation type="submission" date="2020-05" db="EMBL/GenBank/DDBJ databases">
        <title>Aquincola sp. isolate from soil.</title>
        <authorList>
            <person name="Han J."/>
            <person name="Kim D.-U."/>
        </authorList>
    </citation>
    <scope>NUCLEOTIDE SEQUENCE [LARGE SCALE GENOMIC DNA]</scope>
    <source>
        <strain evidence="6 7">S2</strain>
    </source>
</reference>
<sequence>MPDTLRHATLRQWQIFLVAAEHESFVRAAQLLHLTQPAVSMQMSQLAESVGLPLFEKRGRNLALTQAGQTLVPFAERLAETLRDAGEAIDALQGLHRGRLRIALVTTTRYFMPRLIAQFRQAHPQIELDVSIEHREGVIGRLDGNQVDLAIMGRPPTHLALQAEPFAKHPHGVIAAPDHPLAGKRRVQPKKVAREAFIAREAGSGTRHAMEQYFAAHGLDPPLAREMTSNESIKQEVMAGMGLAFISLHTVLLEHQTGHLALLDLQGLPVVRDWYVLYRSGRRLSPAAAAFREFLKAEAPGYMARLLPAGAKGRRV</sequence>
<keyword evidence="4" id="KW-0804">Transcription</keyword>
<dbReference type="RefSeq" id="WP_173119419.1">
    <property type="nucleotide sequence ID" value="NZ_JABRWJ010000001.1"/>
</dbReference>
<accession>A0ABX2E9H5</accession>
<evidence type="ECO:0000313" key="7">
    <source>
        <dbReference type="Proteomes" id="UP000737171"/>
    </source>
</evidence>
<evidence type="ECO:0000259" key="5">
    <source>
        <dbReference type="PROSITE" id="PS50931"/>
    </source>
</evidence>
<evidence type="ECO:0000256" key="3">
    <source>
        <dbReference type="ARBA" id="ARBA00023125"/>
    </source>
</evidence>
<dbReference type="SUPFAM" id="SSF53850">
    <property type="entry name" value="Periplasmic binding protein-like II"/>
    <property type="match status" value="1"/>
</dbReference>
<organism evidence="6 7">
    <name type="scientific">Pseudaquabacterium terrae</name>
    <dbReference type="NCBI Taxonomy" id="2732868"/>
    <lineage>
        <taxon>Bacteria</taxon>
        <taxon>Pseudomonadati</taxon>
        <taxon>Pseudomonadota</taxon>
        <taxon>Betaproteobacteria</taxon>
        <taxon>Burkholderiales</taxon>
        <taxon>Sphaerotilaceae</taxon>
        <taxon>Pseudaquabacterium</taxon>
    </lineage>
</organism>
<dbReference type="InterPro" id="IPR036390">
    <property type="entry name" value="WH_DNA-bd_sf"/>
</dbReference>
<evidence type="ECO:0000256" key="4">
    <source>
        <dbReference type="ARBA" id="ARBA00023163"/>
    </source>
</evidence>
<evidence type="ECO:0000313" key="6">
    <source>
        <dbReference type="EMBL" id="NRF65400.1"/>
    </source>
</evidence>
<evidence type="ECO:0000256" key="1">
    <source>
        <dbReference type="ARBA" id="ARBA00009437"/>
    </source>
</evidence>
<keyword evidence="7" id="KW-1185">Reference proteome</keyword>
<dbReference type="EMBL" id="JABRWJ010000001">
    <property type="protein sequence ID" value="NRF65400.1"/>
    <property type="molecule type" value="Genomic_DNA"/>
</dbReference>
<dbReference type="Proteomes" id="UP000737171">
    <property type="component" value="Unassembled WGS sequence"/>
</dbReference>
<name>A0ABX2E9H5_9BURK</name>
<dbReference type="Pfam" id="PF03466">
    <property type="entry name" value="LysR_substrate"/>
    <property type="match status" value="1"/>
</dbReference>